<dbReference type="InterPro" id="IPR055344">
    <property type="entry name" value="SecD_SecF_C_bact"/>
</dbReference>
<dbReference type="GO" id="GO:0065002">
    <property type="term" value="P:intracellular protein transmembrane transport"/>
    <property type="evidence" value="ECO:0007669"/>
    <property type="project" value="UniProtKB-UniRule"/>
</dbReference>
<keyword evidence="8 12" id="KW-0472">Membrane</keyword>
<dbReference type="InterPro" id="IPR022646">
    <property type="entry name" value="SecD/SecF_CS"/>
</dbReference>
<comment type="subunit">
    <text evidence="12">Forms a complex with SecD. Part of the essential Sec protein translocation apparatus which comprises SecA, SecYEG and auxiliary proteins SecDF-YajC and YidC.</text>
</comment>
<comment type="caution">
    <text evidence="14">The sequence shown here is derived from an EMBL/GenBank/DDBJ whole genome shotgun (WGS) entry which is preliminary data.</text>
</comment>
<evidence type="ECO:0000256" key="2">
    <source>
        <dbReference type="ARBA" id="ARBA00022448"/>
    </source>
</evidence>
<dbReference type="InterPro" id="IPR005665">
    <property type="entry name" value="SecF_bac"/>
</dbReference>
<dbReference type="Gene3D" id="1.20.1640.10">
    <property type="entry name" value="Multidrug efflux transporter AcrB transmembrane domain"/>
    <property type="match status" value="1"/>
</dbReference>
<evidence type="ECO:0000256" key="9">
    <source>
        <dbReference type="ARBA" id="ARBA00059018"/>
    </source>
</evidence>
<evidence type="ECO:0000259" key="13">
    <source>
        <dbReference type="Pfam" id="PF02355"/>
    </source>
</evidence>
<dbReference type="InterPro" id="IPR022813">
    <property type="entry name" value="SecD/SecF_arch_bac"/>
</dbReference>
<dbReference type="FunFam" id="1.20.1640.10:FF:000024">
    <property type="entry name" value="Multifunctional fusion protein"/>
    <property type="match status" value="1"/>
</dbReference>
<evidence type="ECO:0000256" key="4">
    <source>
        <dbReference type="ARBA" id="ARBA00022692"/>
    </source>
</evidence>
<dbReference type="EMBL" id="JACHFM010000003">
    <property type="protein sequence ID" value="MBB5223007.1"/>
    <property type="molecule type" value="Genomic_DNA"/>
</dbReference>
<evidence type="ECO:0000256" key="12">
    <source>
        <dbReference type="HAMAP-Rule" id="MF_01464"/>
    </source>
</evidence>
<comment type="similarity">
    <text evidence="12">Belongs to the SecD/SecF family. SecF subfamily.</text>
</comment>
<keyword evidence="15" id="KW-1185">Reference proteome</keyword>
<proteinExistence type="inferred from homology"/>
<evidence type="ECO:0000256" key="10">
    <source>
        <dbReference type="ARBA" id="ARBA00060856"/>
    </source>
</evidence>
<keyword evidence="3 12" id="KW-1003">Cell membrane</keyword>
<feature type="domain" description="Protein export membrane protein SecD/SecF C-terminal" evidence="13">
    <location>
        <begin position="120"/>
        <end position="304"/>
    </location>
</feature>
<feature type="transmembrane region" description="Helical" evidence="12">
    <location>
        <begin position="146"/>
        <end position="167"/>
    </location>
</feature>
<keyword evidence="5 12" id="KW-0653">Protein transport</keyword>
<evidence type="ECO:0000313" key="15">
    <source>
        <dbReference type="Proteomes" id="UP000549457"/>
    </source>
</evidence>
<dbReference type="HAMAP" id="MF_01464_B">
    <property type="entry name" value="SecF_B"/>
    <property type="match status" value="1"/>
</dbReference>
<feature type="transmembrane region" description="Helical" evidence="12">
    <location>
        <begin position="174"/>
        <end position="197"/>
    </location>
</feature>
<evidence type="ECO:0000256" key="8">
    <source>
        <dbReference type="ARBA" id="ARBA00023136"/>
    </source>
</evidence>
<evidence type="ECO:0000256" key="7">
    <source>
        <dbReference type="ARBA" id="ARBA00023010"/>
    </source>
</evidence>
<comment type="similarity">
    <text evidence="11">In the N-terminal section; belongs to the SecD/SecF family. SecD subfamily.</text>
</comment>
<dbReference type="GO" id="GO:0005886">
    <property type="term" value="C:plasma membrane"/>
    <property type="evidence" value="ECO:0007669"/>
    <property type="project" value="UniProtKB-SubCell"/>
</dbReference>
<evidence type="ECO:0000313" key="14">
    <source>
        <dbReference type="EMBL" id="MBB5223007.1"/>
    </source>
</evidence>
<comment type="subcellular location">
    <subcellularLocation>
        <location evidence="1 12">Cell membrane</location>
        <topology evidence="1 12">Multi-pass membrane protein</topology>
    </subcellularLocation>
</comment>
<dbReference type="PANTHER" id="PTHR30081:SF8">
    <property type="entry name" value="PROTEIN TRANSLOCASE SUBUNIT SECF"/>
    <property type="match status" value="1"/>
</dbReference>
<feature type="transmembrane region" description="Helical" evidence="12">
    <location>
        <begin position="21"/>
        <end position="43"/>
    </location>
</feature>
<reference evidence="14 15" key="1">
    <citation type="submission" date="2020-08" db="EMBL/GenBank/DDBJ databases">
        <title>Genomic Encyclopedia of Type Strains, Phase IV (KMG-IV): sequencing the most valuable type-strain genomes for metagenomic binning, comparative biology and taxonomic classification.</title>
        <authorList>
            <person name="Goeker M."/>
        </authorList>
    </citation>
    <scope>NUCLEOTIDE SEQUENCE [LARGE SCALE GENOMIC DNA]</scope>
    <source>
        <strain evidence="14 15">DSM 101730</strain>
    </source>
</reference>
<evidence type="ECO:0000256" key="5">
    <source>
        <dbReference type="ARBA" id="ARBA00022927"/>
    </source>
</evidence>
<feature type="transmembrane region" description="Helical" evidence="12">
    <location>
        <begin position="203"/>
        <end position="222"/>
    </location>
</feature>
<dbReference type="AlphaFoldDB" id="A0A840SM00"/>
<evidence type="ECO:0000256" key="1">
    <source>
        <dbReference type="ARBA" id="ARBA00004651"/>
    </source>
</evidence>
<name>A0A840SM00_9RHOB</name>
<protein>
    <recommendedName>
        <fullName evidence="12">Protein-export membrane protein SecF</fullName>
    </recommendedName>
</protein>
<dbReference type="GO" id="GO:0015450">
    <property type="term" value="F:protein-transporting ATPase activity"/>
    <property type="evidence" value="ECO:0007669"/>
    <property type="project" value="InterPro"/>
</dbReference>
<organism evidence="14 15">
    <name type="scientific">Amaricoccus macauensis</name>
    <dbReference type="NCBI Taxonomy" id="57001"/>
    <lineage>
        <taxon>Bacteria</taxon>
        <taxon>Pseudomonadati</taxon>
        <taxon>Pseudomonadota</taxon>
        <taxon>Alphaproteobacteria</taxon>
        <taxon>Rhodobacterales</taxon>
        <taxon>Paracoccaceae</taxon>
        <taxon>Amaricoccus</taxon>
    </lineage>
</organism>
<dbReference type="InterPro" id="IPR048634">
    <property type="entry name" value="SecD_SecF_C"/>
</dbReference>
<keyword evidence="7 12" id="KW-0811">Translocation</keyword>
<dbReference type="SUPFAM" id="SSF82866">
    <property type="entry name" value="Multidrug efflux transporter AcrB transmembrane domain"/>
    <property type="match status" value="1"/>
</dbReference>
<keyword evidence="2 12" id="KW-0813">Transport</keyword>
<feature type="transmembrane region" description="Helical" evidence="12">
    <location>
        <begin position="243"/>
        <end position="270"/>
    </location>
</feature>
<dbReference type="NCBIfam" id="TIGR00916">
    <property type="entry name" value="2A0604s01"/>
    <property type="match status" value="1"/>
</dbReference>
<dbReference type="RefSeq" id="WP_184151134.1">
    <property type="nucleotide sequence ID" value="NZ_JACHFM010000003.1"/>
</dbReference>
<keyword evidence="4 12" id="KW-0812">Transmembrane</keyword>
<feature type="transmembrane region" description="Helical" evidence="12">
    <location>
        <begin position="276"/>
        <end position="303"/>
    </location>
</feature>
<dbReference type="GO" id="GO:0006605">
    <property type="term" value="P:protein targeting"/>
    <property type="evidence" value="ECO:0007669"/>
    <property type="project" value="UniProtKB-UniRule"/>
</dbReference>
<dbReference type="PRINTS" id="PR01755">
    <property type="entry name" value="SECFTRNLCASE"/>
</dbReference>
<keyword evidence="6 12" id="KW-1133">Transmembrane helix</keyword>
<comment type="function">
    <text evidence="9 12">Part of the Sec protein translocase complex. Interacts with the SecYEG preprotein conducting channel. SecDF uses the proton motive force (PMF) to complete protein translocation after the ATP-dependent function of SecA.</text>
</comment>
<accession>A0A840SM00</accession>
<dbReference type="PANTHER" id="PTHR30081">
    <property type="entry name" value="PROTEIN-EXPORT MEMBRANE PROTEIN SEC"/>
    <property type="match status" value="1"/>
</dbReference>
<evidence type="ECO:0000256" key="6">
    <source>
        <dbReference type="ARBA" id="ARBA00022989"/>
    </source>
</evidence>
<dbReference type="GO" id="GO:0043952">
    <property type="term" value="P:protein transport by the Sec complex"/>
    <property type="evidence" value="ECO:0007669"/>
    <property type="project" value="UniProtKB-UniRule"/>
</dbReference>
<dbReference type="InterPro" id="IPR022645">
    <property type="entry name" value="SecD/SecF_bac"/>
</dbReference>
<evidence type="ECO:0000256" key="3">
    <source>
        <dbReference type="ARBA" id="ARBA00022475"/>
    </source>
</evidence>
<sequence length="327" mass="35717">MAFRLRLVPDDTKINFFSRTAMRFWLGLSVLGMVASIVLYFTMGLNYGVDFRGGTIATVQTQEDVTVGEFREALTTLNLGDVAVTNISDDSGQGRNLLLMRLGISGDDPDSQQALVAQVRTSLAERFPGIQFLQIDSVGAKVSSELVRNGVLAVVLSFIGIGIYVWLRYEWQFALGAVASLVHDALVTVGIFCLFQIEFDLTIIAAILTVLGYSINDTVVVFDRVREVLRKYKKLPLPEVMNIALNETLSRTVMTSVTTLIALFAIYFFGGEVLSGFAFAVIFGVVVGTYSSIYVASAVVIYFGVKRDWSSKQDGNKAGTTFSGAKV</sequence>
<comment type="similarity">
    <text evidence="10">In the C-terminal section; belongs to the SecD/SecF family. SecF subfamily.</text>
</comment>
<dbReference type="NCBIfam" id="TIGR00966">
    <property type="entry name" value="transloc_SecF"/>
    <property type="match status" value="1"/>
</dbReference>
<dbReference type="Proteomes" id="UP000549457">
    <property type="component" value="Unassembled WGS sequence"/>
</dbReference>
<dbReference type="Pfam" id="PF07549">
    <property type="entry name" value="Sec_GG"/>
    <property type="match status" value="1"/>
</dbReference>
<dbReference type="Pfam" id="PF02355">
    <property type="entry name" value="SecD_SecF_C"/>
    <property type="match status" value="1"/>
</dbReference>
<gene>
    <name evidence="12" type="primary">secF</name>
    <name evidence="14" type="ORF">HNP73_002954</name>
</gene>
<evidence type="ECO:0000256" key="11">
    <source>
        <dbReference type="ARBA" id="ARBA00061053"/>
    </source>
</evidence>